<dbReference type="AlphaFoldDB" id="A0A6A6KC57"/>
<evidence type="ECO:0000313" key="3">
    <source>
        <dbReference type="Proteomes" id="UP000467840"/>
    </source>
</evidence>
<reference evidence="2 3" key="1">
    <citation type="journal article" date="2020" name="Mol. Plant">
        <title>The Chromosome-Based Rubber Tree Genome Provides New Insights into Spurge Genome Evolution and Rubber Biosynthesis.</title>
        <authorList>
            <person name="Liu J."/>
            <person name="Shi C."/>
            <person name="Shi C.C."/>
            <person name="Li W."/>
            <person name="Zhang Q.J."/>
            <person name="Zhang Y."/>
            <person name="Li K."/>
            <person name="Lu H.F."/>
            <person name="Shi C."/>
            <person name="Zhu S.T."/>
            <person name="Xiao Z.Y."/>
            <person name="Nan H."/>
            <person name="Yue Y."/>
            <person name="Zhu X.G."/>
            <person name="Wu Y."/>
            <person name="Hong X.N."/>
            <person name="Fan G.Y."/>
            <person name="Tong Y."/>
            <person name="Zhang D."/>
            <person name="Mao C.L."/>
            <person name="Liu Y.L."/>
            <person name="Hao S.J."/>
            <person name="Liu W.Q."/>
            <person name="Lv M.Q."/>
            <person name="Zhang H.B."/>
            <person name="Liu Y."/>
            <person name="Hu-Tang G.R."/>
            <person name="Wang J.P."/>
            <person name="Wang J.H."/>
            <person name="Sun Y.H."/>
            <person name="Ni S.B."/>
            <person name="Chen W.B."/>
            <person name="Zhang X.C."/>
            <person name="Jiao Y.N."/>
            <person name="Eichler E.E."/>
            <person name="Li G.H."/>
            <person name="Liu X."/>
            <person name="Gao L.Z."/>
        </authorList>
    </citation>
    <scope>NUCLEOTIDE SEQUENCE [LARGE SCALE GENOMIC DNA]</scope>
    <source>
        <strain evidence="3">cv. GT1</strain>
        <tissue evidence="2">Leaf</tissue>
    </source>
</reference>
<comment type="caution">
    <text evidence="2">The sequence shown here is derived from an EMBL/GenBank/DDBJ whole genome shotgun (WGS) entry which is preliminary data.</text>
</comment>
<dbReference type="PANTHER" id="PTHR11439">
    <property type="entry name" value="GAG-POL-RELATED RETROTRANSPOSON"/>
    <property type="match status" value="1"/>
</dbReference>
<accession>A0A6A6KC57</accession>
<gene>
    <name evidence="2" type="ORF">GH714_005472</name>
</gene>
<organism evidence="2 3">
    <name type="scientific">Hevea brasiliensis</name>
    <name type="common">Para rubber tree</name>
    <name type="synonym">Siphonia brasiliensis</name>
    <dbReference type="NCBI Taxonomy" id="3981"/>
    <lineage>
        <taxon>Eukaryota</taxon>
        <taxon>Viridiplantae</taxon>
        <taxon>Streptophyta</taxon>
        <taxon>Embryophyta</taxon>
        <taxon>Tracheophyta</taxon>
        <taxon>Spermatophyta</taxon>
        <taxon>Magnoliopsida</taxon>
        <taxon>eudicotyledons</taxon>
        <taxon>Gunneridae</taxon>
        <taxon>Pentapetalae</taxon>
        <taxon>rosids</taxon>
        <taxon>fabids</taxon>
        <taxon>Malpighiales</taxon>
        <taxon>Euphorbiaceae</taxon>
        <taxon>Crotonoideae</taxon>
        <taxon>Micrandreae</taxon>
        <taxon>Hevea</taxon>
    </lineage>
</organism>
<protein>
    <recommendedName>
        <fullName evidence="4">Reverse transcriptase Ty1/copia-type domain-containing protein</fullName>
    </recommendedName>
</protein>
<feature type="compositionally biased region" description="Low complexity" evidence="1">
    <location>
        <begin position="114"/>
        <end position="127"/>
    </location>
</feature>
<feature type="compositionally biased region" description="Low complexity" evidence="1">
    <location>
        <begin position="36"/>
        <end position="51"/>
    </location>
</feature>
<name>A0A6A6KC57_HEVBR</name>
<sequence length="273" mass="29822">MTSSSSTSSRAAIESPWIQVTTTVQPHLVSASNSGTNTSPPSHPTLSPSYPNISLTPPQSPQAGHSHPKNTPTSTISSQILSRTPQHSPNPIPTQTPGLPLIVDFTEYTSANNTSEPETQSPQEPEPITQMNPRPQALIPETNVSNPPPKPRTHSMELRPNPPKKQFYLSQGTPLPNLEQYRQIVGALQYMTLTRPDIAFSVNKLAQFLHCATDVHSQAAKRLLRYINGTPHVGLHITKQSTMQLQCVADSDWVGCPDDRRSTNGYLVYLGAI</sequence>
<proteinExistence type="predicted"/>
<evidence type="ECO:0008006" key="4">
    <source>
        <dbReference type="Google" id="ProtNLM"/>
    </source>
</evidence>
<dbReference type="EMBL" id="JAAGAX010000017">
    <property type="protein sequence ID" value="KAF2285558.1"/>
    <property type="molecule type" value="Genomic_DNA"/>
</dbReference>
<evidence type="ECO:0000313" key="2">
    <source>
        <dbReference type="EMBL" id="KAF2285558.1"/>
    </source>
</evidence>
<keyword evidence="3" id="KW-1185">Reference proteome</keyword>
<evidence type="ECO:0000256" key="1">
    <source>
        <dbReference type="SAM" id="MobiDB-lite"/>
    </source>
</evidence>
<dbReference type="Proteomes" id="UP000467840">
    <property type="component" value="Chromosome 3"/>
</dbReference>
<feature type="compositionally biased region" description="Polar residues" evidence="1">
    <location>
        <begin position="24"/>
        <end position="35"/>
    </location>
</feature>
<feature type="region of interest" description="Disordered" evidence="1">
    <location>
        <begin position="112"/>
        <end position="167"/>
    </location>
</feature>
<dbReference type="PANTHER" id="PTHR11439:SF467">
    <property type="entry name" value="INTEGRASE CATALYTIC DOMAIN-CONTAINING PROTEIN"/>
    <property type="match status" value="1"/>
</dbReference>
<feature type="region of interest" description="Disordered" evidence="1">
    <location>
        <begin position="24"/>
        <end position="99"/>
    </location>
</feature>
<feature type="compositionally biased region" description="Polar residues" evidence="1">
    <location>
        <begin position="52"/>
        <end position="87"/>
    </location>
</feature>